<keyword evidence="2" id="KW-1185">Reference proteome</keyword>
<organism evidence="1 2">
    <name type="scientific">Roseibium album</name>
    <dbReference type="NCBI Taxonomy" id="311410"/>
    <lineage>
        <taxon>Bacteria</taxon>
        <taxon>Pseudomonadati</taxon>
        <taxon>Pseudomonadota</taxon>
        <taxon>Alphaproteobacteria</taxon>
        <taxon>Hyphomicrobiales</taxon>
        <taxon>Stappiaceae</taxon>
        <taxon>Roseibium</taxon>
    </lineage>
</organism>
<sequence length="123" mass="14114">MRVSVFLQDLFWTESNREDQIVIGRGGAVVKEQEITLTKDVKTINSLVFAKYLSEKSKILFFGAHRLEFNLAKIGLFLLFCYGKQNKYIFRLTEDSERGNSSLAKLFGNDREPSAEDRCLVVI</sequence>
<gene>
    <name evidence="1" type="ORF">LA5096_01989</name>
</gene>
<dbReference type="Proteomes" id="UP000049983">
    <property type="component" value="Unassembled WGS sequence"/>
</dbReference>
<dbReference type="EMBL" id="CXWC01000005">
    <property type="protein sequence ID" value="CTQ69041.1"/>
    <property type="molecule type" value="Genomic_DNA"/>
</dbReference>
<evidence type="ECO:0000313" key="1">
    <source>
        <dbReference type="EMBL" id="CTQ69041.1"/>
    </source>
</evidence>
<accession>A0A0M7A391</accession>
<proteinExistence type="predicted"/>
<reference evidence="2" key="1">
    <citation type="submission" date="2015-07" db="EMBL/GenBank/DDBJ databases">
        <authorList>
            <person name="Rodrigo-Torres Lidia"/>
            <person name="Arahal R.David."/>
        </authorList>
    </citation>
    <scope>NUCLEOTIDE SEQUENCE [LARGE SCALE GENOMIC DNA]</scope>
    <source>
        <strain evidence="2">CECT 5096</strain>
    </source>
</reference>
<dbReference type="AlphaFoldDB" id="A0A0M7A391"/>
<name>A0A0M7A391_9HYPH</name>
<protein>
    <submittedName>
        <fullName evidence="1">Uncharacterized protein</fullName>
    </submittedName>
</protein>
<evidence type="ECO:0000313" key="2">
    <source>
        <dbReference type="Proteomes" id="UP000049983"/>
    </source>
</evidence>